<feature type="compositionally biased region" description="Low complexity" evidence="1">
    <location>
        <begin position="216"/>
        <end position="233"/>
    </location>
</feature>
<evidence type="ECO:0000313" key="4">
    <source>
        <dbReference type="EMBL" id="KAF2204140.1"/>
    </source>
</evidence>
<reference evidence="4" key="1">
    <citation type="journal article" date="2020" name="Stud. Mycol.">
        <title>101 Dothideomycetes genomes: a test case for predicting lifestyles and emergence of pathogens.</title>
        <authorList>
            <person name="Haridas S."/>
            <person name="Albert R."/>
            <person name="Binder M."/>
            <person name="Bloem J."/>
            <person name="Labutti K."/>
            <person name="Salamov A."/>
            <person name="Andreopoulos B."/>
            <person name="Baker S."/>
            <person name="Barry K."/>
            <person name="Bills G."/>
            <person name="Bluhm B."/>
            <person name="Cannon C."/>
            <person name="Castanera R."/>
            <person name="Culley D."/>
            <person name="Daum C."/>
            <person name="Ezra D."/>
            <person name="Gonzalez J."/>
            <person name="Henrissat B."/>
            <person name="Kuo A."/>
            <person name="Liang C."/>
            <person name="Lipzen A."/>
            <person name="Lutzoni F."/>
            <person name="Magnuson J."/>
            <person name="Mondo S."/>
            <person name="Nolan M."/>
            <person name="Ohm R."/>
            <person name="Pangilinan J."/>
            <person name="Park H.-J."/>
            <person name="Ramirez L."/>
            <person name="Alfaro M."/>
            <person name="Sun H."/>
            <person name="Tritt A."/>
            <person name="Yoshinaga Y."/>
            <person name="Zwiers L.-H."/>
            <person name="Turgeon B."/>
            <person name="Goodwin S."/>
            <person name="Spatafora J."/>
            <person name="Crous P."/>
            <person name="Grigoriev I."/>
        </authorList>
    </citation>
    <scope>NUCLEOTIDE SEQUENCE</scope>
    <source>
        <strain evidence="4">ATCC 74209</strain>
    </source>
</reference>
<dbReference type="AlphaFoldDB" id="A0A9P4N1T1"/>
<feature type="transmembrane region" description="Helical" evidence="2">
    <location>
        <begin position="585"/>
        <end position="608"/>
    </location>
</feature>
<keyword evidence="2" id="KW-0472">Membrane</keyword>
<feature type="transmembrane region" description="Helical" evidence="2">
    <location>
        <begin position="552"/>
        <end position="573"/>
    </location>
</feature>
<evidence type="ECO:0000256" key="1">
    <source>
        <dbReference type="SAM" id="MobiDB-lite"/>
    </source>
</evidence>
<accession>A0A9P4N1T1</accession>
<evidence type="ECO:0000313" key="5">
    <source>
        <dbReference type="Proteomes" id="UP000799536"/>
    </source>
</evidence>
<name>A0A9P4N1T1_9PLEO</name>
<feature type="signal peptide" evidence="3">
    <location>
        <begin position="1"/>
        <end position="17"/>
    </location>
</feature>
<feature type="transmembrane region" description="Helical" evidence="2">
    <location>
        <begin position="89"/>
        <end position="107"/>
    </location>
</feature>
<feature type="region of interest" description="Disordered" evidence="1">
    <location>
        <begin position="179"/>
        <end position="236"/>
    </location>
</feature>
<proteinExistence type="predicted"/>
<evidence type="ECO:0000256" key="3">
    <source>
        <dbReference type="SAM" id="SignalP"/>
    </source>
</evidence>
<keyword evidence="2" id="KW-1133">Transmembrane helix</keyword>
<sequence>MIFLYLLSSYFSSRAIAAPIQNATANVSNSTSNSTSKATTVGWVEAPNARGTFDLLISCLTTLSLCAWTAYHPNVRVGASYFSQFRHRTAWMIIAILFPELVLYCAWQQWWTSRQFRDEINALGDSSYDEELASSVDNHPLDSDNCLCEPKEISQNTDARASSVYNLDILFGDEEASISSHEGQISVQMPTEEPRIESEPRGPSSESQRSLSEPRVSTSSTTVSEKSTKTSSSAVRKTPEWTMEQAFFAVSGGFAVDLSGFSPHRRVALTLHGLKFLASLGLLPLETPETVADKSKADSVAKILVCLQAAWFFVQCIARVAAKLPVTLLELHVLIHVLCAFAMYLIWISKPYDVGSPILCTNEKVVDLAALFALHVDWEGTRGVVTKATSKCCQTSTITLSEVHTSHKALPPRSSTRKYLDKLLKYLYQNEVPEYWERNRHKLHAGRPADPPETPQTLEHHQRANRALEYLKSRNHHLGFLSYARPYNATPSSTDSEELEIEYVNEAAAWFPHTYLVPTCSNLFIDGFSLPDLGDSKEDPARQKLLIKQLKVLAVMSTLYGSLHLLAWSFHFSSPVEMWFWRSSALAMVAGPVSTMFLAGCIFMEDCIRPEESEKNTRWWVKVKKQIREVVLMVTFQVLMLVVCVAWAVYPVGRCFVLVESFVSLRKSEKRIYETVEWTNFFPHAG</sequence>
<dbReference type="PANTHER" id="PTHR35043">
    <property type="entry name" value="TRANSCRIPTION FACTOR DOMAIN-CONTAINING PROTEIN"/>
    <property type="match status" value="1"/>
</dbReference>
<gene>
    <name evidence="4" type="ORF">GQ43DRAFT_438217</name>
</gene>
<evidence type="ECO:0000256" key="2">
    <source>
        <dbReference type="SAM" id="Phobius"/>
    </source>
</evidence>
<keyword evidence="5" id="KW-1185">Reference proteome</keyword>
<protein>
    <submittedName>
        <fullName evidence="4">Uncharacterized protein</fullName>
    </submittedName>
</protein>
<keyword evidence="3" id="KW-0732">Signal</keyword>
<organism evidence="4 5">
    <name type="scientific">Delitschia confertaspora ATCC 74209</name>
    <dbReference type="NCBI Taxonomy" id="1513339"/>
    <lineage>
        <taxon>Eukaryota</taxon>
        <taxon>Fungi</taxon>
        <taxon>Dikarya</taxon>
        <taxon>Ascomycota</taxon>
        <taxon>Pezizomycotina</taxon>
        <taxon>Dothideomycetes</taxon>
        <taxon>Pleosporomycetidae</taxon>
        <taxon>Pleosporales</taxon>
        <taxon>Delitschiaceae</taxon>
        <taxon>Delitschia</taxon>
    </lineage>
</organism>
<feature type="transmembrane region" description="Helical" evidence="2">
    <location>
        <begin position="629"/>
        <end position="650"/>
    </location>
</feature>
<dbReference type="OrthoDB" id="3061561at2759"/>
<dbReference type="PANTHER" id="PTHR35043:SF7">
    <property type="entry name" value="TRANSCRIPTION FACTOR DOMAIN-CONTAINING PROTEIN"/>
    <property type="match status" value="1"/>
</dbReference>
<feature type="compositionally biased region" description="Polar residues" evidence="1">
    <location>
        <begin position="179"/>
        <end position="189"/>
    </location>
</feature>
<dbReference type="Proteomes" id="UP000799536">
    <property type="component" value="Unassembled WGS sequence"/>
</dbReference>
<comment type="caution">
    <text evidence="4">The sequence shown here is derived from an EMBL/GenBank/DDBJ whole genome shotgun (WGS) entry which is preliminary data.</text>
</comment>
<keyword evidence="2" id="KW-0812">Transmembrane</keyword>
<feature type="transmembrane region" description="Helical" evidence="2">
    <location>
        <begin position="328"/>
        <end position="347"/>
    </location>
</feature>
<feature type="transmembrane region" description="Helical" evidence="2">
    <location>
        <begin position="303"/>
        <end position="322"/>
    </location>
</feature>
<feature type="chain" id="PRO_5040283965" evidence="3">
    <location>
        <begin position="18"/>
        <end position="686"/>
    </location>
</feature>
<dbReference type="EMBL" id="ML993883">
    <property type="protein sequence ID" value="KAF2204140.1"/>
    <property type="molecule type" value="Genomic_DNA"/>
</dbReference>